<dbReference type="GO" id="GO:0016763">
    <property type="term" value="F:pentosyltransferase activity"/>
    <property type="evidence" value="ECO:0007669"/>
    <property type="project" value="TreeGrafter"/>
</dbReference>
<evidence type="ECO:0000256" key="5">
    <source>
        <dbReference type="ARBA" id="ARBA00022692"/>
    </source>
</evidence>
<organism evidence="9 10">
    <name type="scientific">Amycolatopsis taiwanensis</name>
    <dbReference type="NCBI Taxonomy" id="342230"/>
    <lineage>
        <taxon>Bacteria</taxon>
        <taxon>Bacillati</taxon>
        <taxon>Actinomycetota</taxon>
        <taxon>Actinomycetes</taxon>
        <taxon>Pseudonocardiales</taxon>
        <taxon>Pseudonocardiaceae</taxon>
        <taxon>Amycolatopsis</taxon>
    </lineage>
</organism>
<dbReference type="AlphaFoldDB" id="A0A9W6QXW6"/>
<feature type="transmembrane region" description="Helical" evidence="8">
    <location>
        <begin position="287"/>
        <end position="306"/>
    </location>
</feature>
<dbReference type="PANTHER" id="PTHR33908:SF11">
    <property type="entry name" value="MEMBRANE PROTEIN"/>
    <property type="match status" value="1"/>
</dbReference>
<evidence type="ECO:0000256" key="4">
    <source>
        <dbReference type="ARBA" id="ARBA00022679"/>
    </source>
</evidence>
<keyword evidence="2" id="KW-1003">Cell membrane</keyword>
<feature type="transmembrane region" description="Helical" evidence="8">
    <location>
        <begin position="312"/>
        <end position="333"/>
    </location>
</feature>
<comment type="caution">
    <text evidence="9">The sequence shown here is derived from an EMBL/GenBank/DDBJ whole genome shotgun (WGS) entry which is preliminary data.</text>
</comment>
<feature type="transmembrane region" description="Helical" evidence="8">
    <location>
        <begin position="110"/>
        <end position="132"/>
    </location>
</feature>
<evidence type="ECO:0000256" key="8">
    <source>
        <dbReference type="SAM" id="Phobius"/>
    </source>
</evidence>
<feature type="transmembrane region" description="Helical" evidence="8">
    <location>
        <begin position="82"/>
        <end position="103"/>
    </location>
</feature>
<keyword evidence="4" id="KW-0808">Transferase</keyword>
<evidence type="ECO:0000313" key="9">
    <source>
        <dbReference type="EMBL" id="GLY63985.1"/>
    </source>
</evidence>
<dbReference type="PANTHER" id="PTHR33908">
    <property type="entry name" value="MANNOSYLTRANSFERASE YKCB-RELATED"/>
    <property type="match status" value="1"/>
</dbReference>
<feature type="transmembrane region" description="Helical" evidence="8">
    <location>
        <begin position="138"/>
        <end position="155"/>
    </location>
</feature>
<evidence type="ECO:0000256" key="1">
    <source>
        <dbReference type="ARBA" id="ARBA00004651"/>
    </source>
</evidence>
<dbReference type="GO" id="GO:0005886">
    <property type="term" value="C:plasma membrane"/>
    <property type="evidence" value="ECO:0007669"/>
    <property type="project" value="UniProtKB-SubCell"/>
</dbReference>
<evidence type="ECO:0008006" key="11">
    <source>
        <dbReference type="Google" id="ProtNLM"/>
    </source>
</evidence>
<dbReference type="EMBL" id="BSTI01000001">
    <property type="protein sequence ID" value="GLY63985.1"/>
    <property type="molecule type" value="Genomic_DNA"/>
</dbReference>
<protein>
    <recommendedName>
        <fullName evidence="11">Glycosyltransferase RgtA/B/C/D-like domain-containing protein</fullName>
    </recommendedName>
</protein>
<feature type="transmembrane region" description="Helical" evidence="8">
    <location>
        <begin position="345"/>
        <end position="366"/>
    </location>
</feature>
<dbReference type="InterPro" id="IPR050297">
    <property type="entry name" value="LipidA_mod_glycosyltrf_83"/>
</dbReference>
<accession>A0A9W6QXW6</accession>
<feature type="transmembrane region" description="Helical" evidence="8">
    <location>
        <begin position="259"/>
        <end position="280"/>
    </location>
</feature>
<keyword evidence="6 8" id="KW-1133">Transmembrane helix</keyword>
<feature type="transmembrane region" description="Helical" evidence="8">
    <location>
        <begin position="207"/>
        <end position="227"/>
    </location>
</feature>
<keyword evidence="7 8" id="KW-0472">Membrane</keyword>
<evidence type="ECO:0000256" key="7">
    <source>
        <dbReference type="ARBA" id="ARBA00023136"/>
    </source>
</evidence>
<comment type="subcellular location">
    <subcellularLocation>
        <location evidence="1">Cell membrane</location>
        <topology evidence="1">Multi-pass membrane protein</topology>
    </subcellularLocation>
</comment>
<name>A0A9W6QXW6_9PSEU</name>
<dbReference type="GO" id="GO:0009103">
    <property type="term" value="P:lipopolysaccharide biosynthetic process"/>
    <property type="evidence" value="ECO:0007669"/>
    <property type="project" value="UniProtKB-ARBA"/>
</dbReference>
<keyword evidence="3" id="KW-0328">Glycosyltransferase</keyword>
<dbReference type="RefSeq" id="WP_285485768.1">
    <property type="nucleotide sequence ID" value="NZ_BSTI01000001.1"/>
</dbReference>
<keyword evidence="5 8" id="KW-0812">Transmembrane</keyword>
<evidence type="ECO:0000256" key="2">
    <source>
        <dbReference type="ARBA" id="ARBA00022475"/>
    </source>
</evidence>
<gene>
    <name evidence="9" type="ORF">Atai01_06040</name>
</gene>
<evidence type="ECO:0000313" key="10">
    <source>
        <dbReference type="Proteomes" id="UP001165136"/>
    </source>
</evidence>
<evidence type="ECO:0000256" key="6">
    <source>
        <dbReference type="ARBA" id="ARBA00022989"/>
    </source>
</evidence>
<sequence length="547" mass="58985">MIGGTALIGAHAWAYGSWMVDDSAITFSYARSISEGLGPVVQPGAEPVEGFSNPTWTMLLAIGRLLGLFDRGTLFGIPDYVLFPKLLGLLFCAGILTACYLAVRKTTRRPWLVTLGIGAVLAAIPSFVIWCFSGLENSLFAFAVTCLAALLFRAVMDGRLHSARVALLAGVLAAVAALTRPDGAIYAATYALVVLCQLRRSTLKSSVGYAALSLVGFAVPYGSYLTWRFFEFDRLVPNTAVAKGQHFPGVSTLARTGDLVGYAGALAVLVLVLIVGIALARASALRAGLITLMVPLGLGVVAYAVLERDWMGQYRFATPVWVLATLIGALATAEVVRRTRGRVRVLVPLALVVAMIPSLAVFAGTVRDFRAKPTIPMCYIADRFGRVFNQYADILGLDQASLLEPDLGGSSMTSRLNIVDMAGLVDAKIADFYHDHDMAGLRDYVFNDVKPTFIHSRGPWGPGNGIARDSRLATDYTPIFRYVDDGSPVGDGDWVRKDAVASLEKLQAARSYADATVRDMEHRLDTWPRRHCGDTLRPGQTNINQSS</sequence>
<reference evidence="9" key="1">
    <citation type="submission" date="2023-03" db="EMBL/GenBank/DDBJ databases">
        <title>Amycolatopsis taiwanensis NBRC 103393.</title>
        <authorList>
            <person name="Ichikawa N."/>
            <person name="Sato H."/>
            <person name="Tonouchi N."/>
        </authorList>
    </citation>
    <scope>NUCLEOTIDE SEQUENCE</scope>
    <source>
        <strain evidence="9">NBRC 103393</strain>
    </source>
</reference>
<keyword evidence="10" id="KW-1185">Reference proteome</keyword>
<dbReference type="Proteomes" id="UP001165136">
    <property type="component" value="Unassembled WGS sequence"/>
</dbReference>
<proteinExistence type="predicted"/>
<evidence type="ECO:0000256" key="3">
    <source>
        <dbReference type="ARBA" id="ARBA00022676"/>
    </source>
</evidence>